<dbReference type="RefSeq" id="WP_227871030.1">
    <property type="nucleotide sequence ID" value="NZ_CP024988.1"/>
</dbReference>
<organism evidence="3 4">
    <name type="scientific">Corynebacterium provencense</name>
    <dbReference type="NCBI Taxonomy" id="1737425"/>
    <lineage>
        <taxon>Bacteria</taxon>
        <taxon>Bacillati</taxon>
        <taxon>Actinomycetota</taxon>
        <taxon>Actinomycetes</taxon>
        <taxon>Mycobacteriales</taxon>
        <taxon>Corynebacteriaceae</taxon>
        <taxon>Corynebacterium</taxon>
    </lineage>
</organism>
<keyword evidence="4" id="KW-1185">Reference proteome</keyword>
<accession>A0A2Z3YZU7</accession>
<dbReference type="NCBIfam" id="NF006681">
    <property type="entry name" value="PRK09229.1-2"/>
    <property type="match status" value="1"/>
</dbReference>
<dbReference type="EMBL" id="CP024988">
    <property type="protein sequence ID" value="AWT26873.1"/>
    <property type="molecule type" value="Genomic_DNA"/>
</dbReference>
<dbReference type="EC" id="3.5.4.32" evidence="3"/>
<evidence type="ECO:0000313" key="3">
    <source>
        <dbReference type="EMBL" id="AWT26873.1"/>
    </source>
</evidence>
<dbReference type="SUPFAM" id="SSF51556">
    <property type="entry name" value="Metallo-dependent hydrolases"/>
    <property type="match status" value="1"/>
</dbReference>
<dbReference type="Pfam" id="PF01979">
    <property type="entry name" value="Amidohydro_1"/>
    <property type="match status" value="1"/>
</dbReference>
<dbReference type="InterPro" id="IPR050287">
    <property type="entry name" value="MTA/SAH_deaminase"/>
</dbReference>
<dbReference type="SUPFAM" id="SSF51338">
    <property type="entry name" value="Composite domain of metallo-dependent hydrolases"/>
    <property type="match status" value="1"/>
</dbReference>
<dbReference type="Proteomes" id="UP000247696">
    <property type="component" value="Chromosome"/>
</dbReference>
<dbReference type="Gene3D" id="3.20.20.140">
    <property type="entry name" value="Metal-dependent hydrolases"/>
    <property type="match status" value="1"/>
</dbReference>
<dbReference type="Gene3D" id="2.30.40.10">
    <property type="entry name" value="Urease, subunit C, domain 1"/>
    <property type="match status" value="1"/>
</dbReference>
<dbReference type="GO" id="GO:0102127">
    <property type="term" value="F:8-oxoguanine deaminase activity"/>
    <property type="evidence" value="ECO:0007669"/>
    <property type="project" value="UniProtKB-EC"/>
</dbReference>
<dbReference type="PANTHER" id="PTHR43794:SF11">
    <property type="entry name" value="AMIDOHYDROLASE-RELATED DOMAIN-CONTAINING PROTEIN"/>
    <property type="match status" value="1"/>
</dbReference>
<dbReference type="NCBIfam" id="TIGR02022">
    <property type="entry name" value="hutF"/>
    <property type="match status" value="1"/>
</dbReference>
<sequence>MAENATAATAAITAAATPTATGYWMRRAWLPDGVAERVRVEVLDGTVASVVADVDPRSGDTVLDGTVLPGAANCHSHAFHRALRGAGAPGDTFWGWRKTMYRIASRLDPDSYLRLARSLYAEMLAAGYTSVAEFHYVHHQPDGTPYQDPNIMGLALKQAAREVGIRLTLLDTCYLSSGFGAAPEGVQNRFSDGDAAGWAERISPIPDDDMFRLGAAVHSVRAVPREQLSTVADWARQRDTVLHVHLSEQEAENEACLQHTGLTPTGLLREAGAWTPKSVAVHAVHLTDDDVRILADDGATVCVCPSTEADLADGIAPVLRLADAGVPMCIGSDENVLIDPFREVRSAEMHERLRSRRRENLAPRDLVAMLSGAGQPAAGWPEAGRIAVGSLADWVEVDDSSLQLTGVLPDRIPQTATAAQVRRVFVGGDLVAEDGVVSGVEDPCNGLDSIIGKLRS</sequence>
<name>A0A2Z3YZU7_9CORY</name>
<keyword evidence="1 3" id="KW-0378">Hydrolase</keyword>
<dbReference type="AlphaFoldDB" id="A0A2Z3YZU7"/>
<feature type="domain" description="Amidohydrolase-related" evidence="2">
    <location>
        <begin position="66"/>
        <end position="431"/>
    </location>
</feature>
<evidence type="ECO:0000313" key="4">
    <source>
        <dbReference type="Proteomes" id="UP000247696"/>
    </source>
</evidence>
<reference evidence="4" key="1">
    <citation type="submission" date="2017-11" db="EMBL/GenBank/DDBJ databases">
        <title>Otitis media/interna in a cat caused by the recently described species Corynebacterium provencense.</title>
        <authorList>
            <person name="Kittl S."/>
            <person name="Brodard I."/>
            <person name="Rychener L."/>
            <person name="Jores J."/>
            <person name="Roosje P."/>
            <person name="Gobeli Brawand S."/>
        </authorList>
    </citation>
    <scope>NUCLEOTIDE SEQUENCE [LARGE SCALE GENOMIC DNA]</scope>
    <source>
        <strain evidence="4">17KM38</strain>
    </source>
</reference>
<dbReference type="InterPro" id="IPR032466">
    <property type="entry name" value="Metal_Hydrolase"/>
</dbReference>
<dbReference type="STRING" id="1737425.GCA_900049755_02754"/>
<gene>
    <name evidence="3" type="ORF">Csp1_21120</name>
</gene>
<evidence type="ECO:0000259" key="2">
    <source>
        <dbReference type="Pfam" id="PF01979"/>
    </source>
</evidence>
<dbReference type="InterPro" id="IPR011059">
    <property type="entry name" value="Metal-dep_hydrolase_composite"/>
</dbReference>
<dbReference type="InterPro" id="IPR010252">
    <property type="entry name" value="HutF"/>
</dbReference>
<dbReference type="KEGG" id="cpre:Csp1_21120"/>
<protein>
    <submittedName>
        <fullName evidence="3">8-oxoguanine deaminase</fullName>
        <ecNumber evidence="3">3.5.4.32</ecNumber>
    </submittedName>
</protein>
<dbReference type="InterPro" id="IPR006680">
    <property type="entry name" value="Amidohydro-rel"/>
</dbReference>
<proteinExistence type="predicted"/>
<dbReference type="PANTHER" id="PTHR43794">
    <property type="entry name" value="AMINOHYDROLASE SSNA-RELATED"/>
    <property type="match status" value="1"/>
</dbReference>
<evidence type="ECO:0000256" key="1">
    <source>
        <dbReference type="ARBA" id="ARBA00022801"/>
    </source>
</evidence>